<evidence type="ECO:0000313" key="1">
    <source>
        <dbReference type="EMBL" id="CAG8710027.1"/>
    </source>
</evidence>
<comment type="caution">
    <text evidence="1">The sequence shown here is derived from an EMBL/GenBank/DDBJ whole genome shotgun (WGS) entry which is preliminary data.</text>
</comment>
<organism evidence="1 2">
    <name type="scientific">Dentiscutata erythropus</name>
    <dbReference type="NCBI Taxonomy" id="1348616"/>
    <lineage>
        <taxon>Eukaryota</taxon>
        <taxon>Fungi</taxon>
        <taxon>Fungi incertae sedis</taxon>
        <taxon>Mucoromycota</taxon>
        <taxon>Glomeromycotina</taxon>
        <taxon>Glomeromycetes</taxon>
        <taxon>Diversisporales</taxon>
        <taxon>Gigasporaceae</taxon>
        <taxon>Dentiscutata</taxon>
    </lineage>
</organism>
<dbReference type="AlphaFoldDB" id="A0A9N9HWU3"/>
<name>A0A9N9HWU3_9GLOM</name>
<gene>
    <name evidence="1" type="ORF">DERYTH_LOCUS13520</name>
</gene>
<evidence type="ECO:0000313" key="2">
    <source>
        <dbReference type="Proteomes" id="UP000789405"/>
    </source>
</evidence>
<dbReference type="EMBL" id="CAJVPY010009556">
    <property type="protein sequence ID" value="CAG8710027.1"/>
    <property type="molecule type" value="Genomic_DNA"/>
</dbReference>
<dbReference type="Proteomes" id="UP000789405">
    <property type="component" value="Unassembled WGS sequence"/>
</dbReference>
<reference evidence="1" key="1">
    <citation type="submission" date="2021-06" db="EMBL/GenBank/DDBJ databases">
        <authorList>
            <person name="Kallberg Y."/>
            <person name="Tangrot J."/>
            <person name="Rosling A."/>
        </authorList>
    </citation>
    <scope>NUCLEOTIDE SEQUENCE</scope>
    <source>
        <strain evidence="1">MA453B</strain>
    </source>
</reference>
<protein>
    <submittedName>
        <fullName evidence="1">22284_t:CDS:1</fullName>
    </submittedName>
</protein>
<accession>A0A9N9HWU3</accession>
<dbReference type="OrthoDB" id="2426116at2759"/>
<keyword evidence="2" id="KW-1185">Reference proteome</keyword>
<feature type="non-terminal residue" evidence="1">
    <location>
        <position position="1"/>
    </location>
</feature>
<proteinExistence type="predicted"/>
<sequence length="53" mass="6033">VKVPHTIICESKEKALKIIKTDPGLKSDMPNFAELFGFRKLINSIAHELVQFH</sequence>